<evidence type="ECO:0000256" key="1">
    <source>
        <dbReference type="ARBA" id="ARBA00004744"/>
    </source>
</evidence>
<dbReference type="Gene3D" id="3.40.50.1400">
    <property type="match status" value="2"/>
</dbReference>
<feature type="binding site" evidence="7">
    <location>
        <position position="274"/>
    </location>
    <ligand>
        <name>Fe(2+)</name>
        <dbReference type="ChEBI" id="CHEBI:29033"/>
    </ligand>
</feature>
<dbReference type="Proteomes" id="UP001501074">
    <property type="component" value="Unassembled WGS sequence"/>
</dbReference>
<dbReference type="SUPFAM" id="SSF53800">
    <property type="entry name" value="Chelatase"/>
    <property type="match status" value="1"/>
</dbReference>
<proteinExistence type="inferred from homology"/>
<comment type="pathway">
    <text evidence="1 7">Porphyrin-containing compound metabolism; protoheme biosynthesis.</text>
</comment>
<dbReference type="RefSeq" id="WP_231486434.1">
    <property type="nucleotide sequence ID" value="NZ_BAAAZO010000013.1"/>
</dbReference>
<keyword evidence="3 7" id="KW-0350">Heme biosynthesis</keyword>
<keyword evidence="7" id="KW-0479">Metal-binding</keyword>
<evidence type="ECO:0000256" key="5">
    <source>
        <dbReference type="ARBA" id="ARBA00023244"/>
    </source>
</evidence>
<keyword evidence="10" id="KW-1185">Reference proteome</keyword>
<dbReference type="InterPro" id="IPR033659">
    <property type="entry name" value="Ferrochelatase_N"/>
</dbReference>
<protein>
    <recommendedName>
        <fullName evidence="7">Coproporphyrin III ferrochelatase</fullName>
        <ecNumber evidence="7">4.99.1.9</ecNumber>
    </recommendedName>
</protein>
<dbReference type="NCBIfam" id="NF000689">
    <property type="entry name" value="PRK00035.2-1"/>
    <property type="match status" value="1"/>
</dbReference>
<keyword evidence="5 7" id="KW-0627">Porphyrin biosynthesis</keyword>
<organism evidence="9 10">
    <name type="scientific">Kineosporia mesophila</name>
    <dbReference type="NCBI Taxonomy" id="566012"/>
    <lineage>
        <taxon>Bacteria</taxon>
        <taxon>Bacillati</taxon>
        <taxon>Actinomycetota</taxon>
        <taxon>Actinomycetes</taxon>
        <taxon>Kineosporiales</taxon>
        <taxon>Kineosporiaceae</taxon>
        <taxon>Kineosporia</taxon>
    </lineage>
</organism>
<comment type="caution">
    <text evidence="9">The sequence shown here is derived from an EMBL/GenBank/DDBJ whole genome shotgun (WGS) entry which is preliminary data.</text>
</comment>
<sequence>MSSLKPYDAVLLLSFGGPEAPDEVMPFLENVTRGRGIPRERLLEVSEHYQHFGGRSPINDENRLLLANLREQLAAAGVDLETTPVYWGNRNWAPFTTDVLREAHEAGARRVLAVVTSAYPSYSGCRQYREDLAEALVTLAHEGRSMRVDKIRHYFDQDGFLQPIADSIREGLGSLPAGSRIAFVTHSIPDAMDDASGPDGNAYTTTHRQACEAVVSRLGLDTVPEWDLVYCSRSGPPSQPWLEPDIGDHLAALKQAGAPGVVCVPIGFVSDHMEVVFDLDTEALEIAHDLDLPFVRAATSGRAAAFAQTLAALVVERAAAERGENPDRPSKAGPGPWHDVCPAGCCANLRNPDKPAACGVDWVLPIDKPVQSGSPAPVSR</sequence>
<dbReference type="CDD" id="cd00419">
    <property type="entry name" value="Ferrochelatase_C"/>
    <property type="match status" value="1"/>
</dbReference>
<evidence type="ECO:0000313" key="10">
    <source>
        <dbReference type="Proteomes" id="UP001501074"/>
    </source>
</evidence>
<evidence type="ECO:0000256" key="3">
    <source>
        <dbReference type="ARBA" id="ARBA00023133"/>
    </source>
</evidence>
<accession>A0ABP7AT74</accession>
<dbReference type="HAMAP" id="MF_00323">
    <property type="entry name" value="Ferrochelatase"/>
    <property type="match status" value="1"/>
</dbReference>
<keyword evidence="4 7" id="KW-0456">Lyase</keyword>
<dbReference type="EMBL" id="BAAAZO010000013">
    <property type="protein sequence ID" value="GAA3639530.1"/>
    <property type="molecule type" value="Genomic_DNA"/>
</dbReference>
<dbReference type="PANTHER" id="PTHR11108">
    <property type="entry name" value="FERROCHELATASE"/>
    <property type="match status" value="1"/>
</dbReference>
<gene>
    <name evidence="7" type="primary">cpfC</name>
    <name evidence="9" type="ORF">GCM10022223_68220</name>
</gene>
<evidence type="ECO:0000256" key="2">
    <source>
        <dbReference type="ARBA" id="ARBA00023004"/>
    </source>
</evidence>
<feature type="binding site" evidence="7">
    <location>
        <position position="56"/>
    </location>
    <ligand>
        <name>Fe-coproporphyrin III</name>
        <dbReference type="ChEBI" id="CHEBI:68438"/>
    </ligand>
</feature>
<evidence type="ECO:0000256" key="4">
    <source>
        <dbReference type="ARBA" id="ARBA00023239"/>
    </source>
</evidence>
<keyword evidence="2 7" id="KW-0408">Iron</keyword>
<dbReference type="InterPro" id="IPR001015">
    <property type="entry name" value="Ferrochelatase"/>
</dbReference>
<dbReference type="Pfam" id="PF00762">
    <property type="entry name" value="Ferrochelatase"/>
    <property type="match status" value="1"/>
</dbReference>
<dbReference type="EC" id="4.99.1.9" evidence="7"/>
<dbReference type="CDD" id="cd03411">
    <property type="entry name" value="Ferrochelatase_N"/>
    <property type="match status" value="1"/>
</dbReference>
<comment type="similarity">
    <text evidence="7 8">Belongs to the ferrochelatase family.</text>
</comment>
<feature type="binding site" evidence="7">
    <location>
        <position position="186"/>
    </location>
    <ligand>
        <name>Fe(2+)</name>
        <dbReference type="ChEBI" id="CHEBI:29033"/>
    </ligand>
</feature>
<comment type="caution">
    <text evidence="7">Lacks conserved residue(s) required for the propagation of feature annotation.</text>
</comment>
<comment type="function">
    <text evidence="7">Involved in coproporphyrin-dependent heme b biosynthesis. Catalyzes the insertion of ferrous iron into coproporphyrin III to form Fe-coproporphyrin III.</text>
</comment>
<name>A0ABP7AT74_9ACTN</name>
<keyword evidence="7" id="KW-0963">Cytoplasm</keyword>
<comment type="subcellular location">
    <subcellularLocation>
        <location evidence="7">Cytoplasm</location>
    </subcellularLocation>
</comment>
<comment type="catalytic activity">
    <reaction evidence="6">
        <text>Fe-coproporphyrin III + 2 H(+) = coproporphyrin III + Fe(2+)</text>
        <dbReference type="Rhea" id="RHEA:49572"/>
        <dbReference type="ChEBI" id="CHEBI:15378"/>
        <dbReference type="ChEBI" id="CHEBI:29033"/>
        <dbReference type="ChEBI" id="CHEBI:68438"/>
        <dbReference type="ChEBI" id="CHEBI:131725"/>
        <dbReference type="EC" id="4.99.1.9"/>
    </reaction>
    <physiologicalReaction direction="right-to-left" evidence="6">
        <dbReference type="Rhea" id="RHEA:49574"/>
    </physiologicalReaction>
</comment>
<dbReference type="PANTHER" id="PTHR11108:SF1">
    <property type="entry name" value="FERROCHELATASE, MITOCHONDRIAL"/>
    <property type="match status" value="1"/>
</dbReference>
<evidence type="ECO:0000256" key="6">
    <source>
        <dbReference type="ARBA" id="ARBA00024536"/>
    </source>
</evidence>
<evidence type="ECO:0000313" key="9">
    <source>
        <dbReference type="EMBL" id="GAA3639530.1"/>
    </source>
</evidence>
<feature type="binding site" evidence="7">
    <location>
        <position position="128"/>
    </location>
    <ligand>
        <name>Fe-coproporphyrin III</name>
        <dbReference type="ChEBI" id="CHEBI:68438"/>
    </ligand>
</feature>
<reference evidence="10" key="1">
    <citation type="journal article" date="2019" name="Int. J. Syst. Evol. Microbiol.">
        <title>The Global Catalogue of Microorganisms (GCM) 10K type strain sequencing project: providing services to taxonomists for standard genome sequencing and annotation.</title>
        <authorList>
            <consortium name="The Broad Institute Genomics Platform"/>
            <consortium name="The Broad Institute Genome Sequencing Center for Infectious Disease"/>
            <person name="Wu L."/>
            <person name="Ma J."/>
        </authorList>
    </citation>
    <scope>NUCLEOTIDE SEQUENCE [LARGE SCALE GENOMIC DNA]</scope>
    <source>
        <strain evidence="10">JCM 16902</strain>
    </source>
</reference>
<evidence type="ECO:0000256" key="8">
    <source>
        <dbReference type="RuleBase" id="RU004185"/>
    </source>
</evidence>
<evidence type="ECO:0000256" key="7">
    <source>
        <dbReference type="HAMAP-Rule" id="MF_00323"/>
    </source>
</evidence>
<dbReference type="InterPro" id="IPR033644">
    <property type="entry name" value="Ferrochelatase_C"/>
</dbReference>